<sequence>MSAAPTTRPTTQERTDMTTTTATRPTGPSRPARLRAAAGAEARLLVRNRTAVFNSVLMPLLLVAAVPALGIGGGEVGLGPTLLTAAVVISLVYLTYYNLVTTYVARREDLVLQRMRTGELSDGEVLAATAVPTLLVTVGQLVVVTAGVVALGEWSAPVQPLLVVVGVLAGLVLMVLLAIASTGFTRTAESAQITTLPIVLVSSALSGMFFPLSTLPEWLSGIARFLPVTPVVDLLHLGFSGTTWEGEPIGDVSVWTWAVFPAGVLVAWIVVAAVLARRGFRWAPRR</sequence>
<gene>
    <name evidence="8" type="ORF">UXQ13_17025</name>
</gene>
<organism evidence="8 9">
    <name type="scientific">Klenkia terrae</name>
    <dbReference type="NCBI Taxonomy" id="1052259"/>
    <lineage>
        <taxon>Bacteria</taxon>
        <taxon>Bacillati</taxon>
        <taxon>Actinomycetota</taxon>
        <taxon>Actinomycetes</taxon>
        <taxon>Geodermatophilales</taxon>
        <taxon>Geodermatophilaceae</taxon>
        <taxon>Klenkia</taxon>
    </lineage>
</organism>
<dbReference type="Pfam" id="PF12698">
    <property type="entry name" value="ABC2_membrane_3"/>
    <property type="match status" value="1"/>
</dbReference>
<evidence type="ECO:0000256" key="1">
    <source>
        <dbReference type="ARBA" id="ARBA00004141"/>
    </source>
</evidence>
<evidence type="ECO:0000259" key="7">
    <source>
        <dbReference type="Pfam" id="PF12698"/>
    </source>
</evidence>
<feature type="transmembrane region" description="Helical" evidence="6">
    <location>
        <begin position="125"/>
        <end position="149"/>
    </location>
</feature>
<dbReference type="EMBL" id="JBAPLV010000020">
    <property type="protein sequence ID" value="MEI4280177.1"/>
    <property type="molecule type" value="Genomic_DNA"/>
</dbReference>
<evidence type="ECO:0000256" key="6">
    <source>
        <dbReference type="SAM" id="Phobius"/>
    </source>
</evidence>
<feature type="transmembrane region" description="Helical" evidence="6">
    <location>
        <begin position="51"/>
        <end position="70"/>
    </location>
</feature>
<feature type="compositionally biased region" description="Low complexity" evidence="5">
    <location>
        <begin position="17"/>
        <end position="32"/>
    </location>
</feature>
<feature type="transmembrane region" description="Helical" evidence="6">
    <location>
        <begin position="161"/>
        <end position="181"/>
    </location>
</feature>
<feature type="transmembrane region" description="Helical" evidence="6">
    <location>
        <begin position="193"/>
        <end position="212"/>
    </location>
</feature>
<keyword evidence="2 6" id="KW-0812">Transmembrane</keyword>
<keyword evidence="3 6" id="KW-1133">Transmembrane helix</keyword>
<protein>
    <submittedName>
        <fullName evidence="8">ABC transporter permease</fullName>
    </submittedName>
</protein>
<evidence type="ECO:0000256" key="3">
    <source>
        <dbReference type="ARBA" id="ARBA00022989"/>
    </source>
</evidence>
<name>A0ABU8E970_9ACTN</name>
<feature type="transmembrane region" description="Helical" evidence="6">
    <location>
        <begin position="254"/>
        <end position="276"/>
    </location>
</feature>
<evidence type="ECO:0000256" key="2">
    <source>
        <dbReference type="ARBA" id="ARBA00022692"/>
    </source>
</evidence>
<dbReference type="InterPro" id="IPR013525">
    <property type="entry name" value="ABC2_TM"/>
</dbReference>
<evidence type="ECO:0000313" key="9">
    <source>
        <dbReference type="Proteomes" id="UP001373496"/>
    </source>
</evidence>
<evidence type="ECO:0000256" key="5">
    <source>
        <dbReference type="SAM" id="MobiDB-lite"/>
    </source>
</evidence>
<dbReference type="InterPro" id="IPR052902">
    <property type="entry name" value="ABC-2_transporter"/>
</dbReference>
<comment type="caution">
    <text evidence="8">The sequence shown here is derived from an EMBL/GenBank/DDBJ whole genome shotgun (WGS) entry which is preliminary data.</text>
</comment>
<comment type="subcellular location">
    <subcellularLocation>
        <location evidence="1">Membrane</location>
        <topology evidence="1">Multi-pass membrane protein</topology>
    </subcellularLocation>
</comment>
<dbReference type="PANTHER" id="PTHR43027">
    <property type="entry name" value="DOXORUBICIN RESISTANCE ABC TRANSPORTER PERMEASE PROTEIN DRRC-RELATED"/>
    <property type="match status" value="1"/>
</dbReference>
<proteinExistence type="predicted"/>
<feature type="region of interest" description="Disordered" evidence="5">
    <location>
        <begin position="1"/>
        <end position="32"/>
    </location>
</feature>
<evidence type="ECO:0000313" key="8">
    <source>
        <dbReference type="EMBL" id="MEI4280177.1"/>
    </source>
</evidence>
<dbReference type="RefSeq" id="WP_225233268.1">
    <property type="nucleotide sequence ID" value="NZ_JBAPLV010000020.1"/>
</dbReference>
<reference evidence="8 9" key="1">
    <citation type="submission" date="2024-03" db="EMBL/GenBank/DDBJ databases">
        <title>Draft genome sequence of Klenkia terrae.</title>
        <authorList>
            <person name="Duangmal K."/>
            <person name="Chantavorakit T."/>
        </authorList>
    </citation>
    <scope>NUCLEOTIDE SEQUENCE [LARGE SCALE GENOMIC DNA]</scope>
    <source>
        <strain evidence="8 9">JCM 17786</strain>
    </source>
</reference>
<feature type="compositionally biased region" description="Low complexity" evidence="5">
    <location>
        <begin position="1"/>
        <end position="10"/>
    </location>
</feature>
<dbReference type="PANTHER" id="PTHR43027:SF2">
    <property type="entry name" value="TRANSPORT PERMEASE PROTEIN"/>
    <property type="match status" value="1"/>
</dbReference>
<keyword evidence="4 6" id="KW-0472">Membrane</keyword>
<keyword evidence="9" id="KW-1185">Reference proteome</keyword>
<feature type="domain" description="ABC-2 type transporter transmembrane" evidence="7">
    <location>
        <begin position="82"/>
        <end position="274"/>
    </location>
</feature>
<evidence type="ECO:0000256" key="4">
    <source>
        <dbReference type="ARBA" id="ARBA00023136"/>
    </source>
</evidence>
<dbReference type="Proteomes" id="UP001373496">
    <property type="component" value="Unassembled WGS sequence"/>
</dbReference>
<feature type="transmembrane region" description="Helical" evidence="6">
    <location>
        <begin position="82"/>
        <end position="105"/>
    </location>
</feature>
<accession>A0ABU8E970</accession>